<evidence type="ECO:0000256" key="2">
    <source>
        <dbReference type="ARBA" id="ARBA00022679"/>
    </source>
</evidence>
<name>A0ABT8ZWD2_9SPHN</name>
<keyword evidence="9" id="KW-0548">Nucleotidyltransferase</keyword>
<dbReference type="Gene3D" id="3.90.550.10">
    <property type="entry name" value="Spore Coat Polysaccharide Biosynthesis Protein SpsA, Chain A"/>
    <property type="match status" value="1"/>
</dbReference>
<keyword evidence="3" id="KW-0479">Metal-binding</keyword>
<evidence type="ECO:0000256" key="1">
    <source>
        <dbReference type="ARBA" id="ARBA00022490"/>
    </source>
</evidence>
<evidence type="ECO:0000313" key="10">
    <source>
        <dbReference type="Proteomes" id="UP001176468"/>
    </source>
</evidence>
<reference evidence="9" key="1">
    <citation type="submission" date="2023-07" db="EMBL/GenBank/DDBJ databases">
        <authorList>
            <person name="Kim M.K."/>
        </authorList>
    </citation>
    <scope>NUCLEOTIDE SEQUENCE</scope>
    <source>
        <strain evidence="9">CA1-15</strain>
    </source>
</reference>
<dbReference type="Proteomes" id="UP001176468">
    <property type="component" value="Unassembled WGS sequence"/>
</dbReference>
<gene>
    <name evidence="9" type="ORF">Q5H94_06065</name>
</gene>
<keyword evidence="4" id="KW-0547">Nucleotide-binding</keyword>
<accession>A0ABT8ZWD2</accession>
<evidence type="ECO:0000259" key="8">
    <source>
        <dbReference type="Pfam" id="PF12804"/>
    </source>
</evidence>
<dbReference type="CDD" id="cd02503">
    <property type="entry name" value="MobA"/>
    <property type="match status" value="1"/>
</dbReference>
<dbReference type="PANTHER" id="PTHR19136">
    <property type="entry name" value="MOLYBDENUM COFACTOR GUANYLYLTRANSFERASE"/>
    <property type="match status" value="1"/>
</dbReference>
<dbReference type="EC" id="2.7.7.77" evidence="9"/>
<proteinExistence type="predicted"/>
<dbReference type="GO" id="GO:0061603">
    <property type="term" value="F:molybdenum cofactor guanylyltransferase activity"/>
    <property type="evidence" value="ECO:0007669"/>
    <property type="project" value="UniProtKB-EC"/>
</dbReference>
<dbReference type="InterPro" id="IPR025877">
    <property type="entry name" value="MobA-like_NTP_Trfase"/>
</dbReference>
<dbReference type="RefSeq" id="WP_304560341.1">
    <property type="nucleotide sequence ID" value="NZ_JAUQSZ010000003.1"/>
</dbReference>
<keyword evidence="2 9" id="KW-0808">Transferase</keyword>
<protein>
    <submittedName>
        <fullName evidence="9">Molybdenum cofactor guanylyltransferase</fullName>
        <ecNumber evidence="9">2.7.7.77</ecNumber>
    </submittedName>
</protein>
<evidence type="ECO:0000256" key="6">
    <source>
        <dbReference type="ARBA" id="ARBA00023134"/>
    </source>
</evidence>
<dbReference type="EMBL" id="JAUQSZ010000003">
    <property type="protein sequence ID" value="MDO7841883.1"/>
    <property type="molecule type" value="Genomic_DNA"/>
</dbReference>
<keyword evidence="5" id="KW-0460">Magnesium</keyword>
<dbReference type="InterPro" id="IPR029044">
    <property type="entry name" value="Nucleotide-diphossugar_trans"/>
</dbReference>
<evidence type="ECO:0000256" key="7">
    <source>
        <dbReference type="ARBA" id="ARBA00023150"/>
    </source>
</evidence>
<organism evidence="9 10">
    <name type="scientific">Sphingomonas immobilis</name>
    <dbReference type="NCBI Taxonomy" id="3063997"/>
    <lineage>
        <taxon>Bacteria</taxon>
        <taxon>Pseudomonadati</taxon>
        <taxon>Pseudomonadota</taxon>
        <taxon>Alphaproteobacteria</taxon>
        <taxon>Sphingomonadales</taxon>
        <taxon>Sphingomonadaceae</taxon>
        <taxon>Sphingomonas</taxon>
    </lineage>
</organism>
<keyword evidence="1" id="KW-0963">Cytoplasm</keyword>
<evidence type="ECO:0000256" key="5">
    <source>
        <dbReference type="ARBA" id="ARBA00022842"/>
    </source>
</evidence>
<dbReference type="SUPFAM" id="SSF53448">
    <property type="entry name" value="Nucleotide-diphospho-sugar transferases"/>
    <property type="match status" value="1"/>
</dbReference>
<evidence type="ECO:0000313" key="9">
    <source>
        <dbReference type="EMBL" id="MDO7841883.1"/>
    </source>
</evidence>
<keyword evidence="10" id="KW-1185">Reference proteome</keyword>
<dbReference type="Pfam" id="PF12804">
    <property type="entry name" value="NTP_transf_3"/>
    <property type="match status" value="1"/>
</dbReference>
<feature type="domain" description="MobA-like NTP transferase" evidence="8">
    <location>
        <begin position="7"/>
        <end position="110"/>
    </location>
</feature>
<keyword evidence="7" id="KW-0501">Molybdenum cofactor biosynthesis</keyword>
<sequence length="175" mass="18532">MTDRILGAVIAGGRSRRFGSDKALVMIAGRPMIDHVIAALRPQVDGVIVCGRAWPGLTAIADERPGRLGPLAGLEAALRHAVECGYAAVLSVPVDTLPLPGDLPRLLASEGPATFRKQLLIGYWPIDSLPALSRYLDAGDRSLHGWIAVSGARAVDEPISIFNINHEADLSALDT</sequence>
<dbReference type="InterPro" id="IPR013482">
    <property type="entry name" value="Molybde_CF_guanTrfase"/>
</dbReference>
<evidence type="ECO:0000256" key="4">
    <source>
        <dbReference type="ARBA" id="ARBA00022741"/>
    </source>
</evidence>
<dbReference type="PANTHER" id="PTHR19136:SF81">
    <property type="entry name" value="MOLYBDENUM COFACTOR GUANYLYLTRANSFERASE"/>
    <property type="match status" value="1"/>
</dbReference>
<keyword evidence="6" id="KW-0342">GTP-binding</keyword>
<comment type="caution">
    <text evidence="9">The sequence shown here is derived from an EMBL/GenBank/DDBJ whole genome shotgun (WGS) entry which is preliminary data.</text>
</comment>
<evidence type="ECO:0000256" key="3">
    <source>
        <dbReference type="ARBA" id="ARBA00022723"/>
    </source>
</evidence>